<dbReference type="AlphaFoldDB" id="W6QHX8"/>
<accession>W6QHX8</accession>
<gene>
    <name evidence="1" type="ORF">PROQFM164_S05g000241</name>
</gene>
<dbReference type="EMBL" id="HG792019">
    <property type="protein sequence ID" value="CDM36408.1"/>
    <property type="molecule type" value="Genomic_DNA"/>
</dbReference>
<organism evidence="1 2">
    <name type="scientific">Penicillium roqueforti (strain FM164)</name>
    <dbReference type="NCBI Taxonomy" id="1365484"/>
    <lineage>
        <taxon>Eukaryota</taxon>
        <taxon>Fungi</taxon>
        <taxon>Dikarya</taxon>
        <taxon>Ascomycota</taxon>
        <taxon>Pezizomycotina</taxon>
        <taxon>Eurotiomycetes</taxon>
        <taxon>Eurotiomycetidae</taxon>
        <taxon>Eurotiales</taxon>
        <taxon>Aspergillaceae</taxon>
        <taxon>Penicillium</taxon>
    </lineage>
</organism>
<evidence type="ECO:0000313" key="2">
    <source>
        <dbReference type="Proteomes" id="UP000030686"/>
    </source>
</evidence>
<name>W6QHX8_PENRF</name>
<protein>
    <submittedName>
        <fullName evidence="1">Uncharacterized protein</fullName>
    </submittedName>
</protein>
<sequence length="40" mass="4516">MSYCSDSLRLSDELPALGYEWPERSVPDFLVLLHESTGTT</sequence>
<dbReference type="Proteomes" id="UP000030686">
    <property type="component" value="Unassembled WGS sequence"/>
</dbReference>
<reference evidence="1" key="1">
    <citation type="journal article" date="2014" name="Nat. Commun.">
        <title>Multiple recent horizontal transfers of a large genomic region in cheese making fungi.</title>
        <authorList>
            <person name="Cheeseman K."/>
            <person name="Ropars J."/>
            <person name="Renault P."/>
            <person name="Dupont J."/>
            <person name="Gouzy J."/>
            <person name="Branca A."/>
            <person name="Abraham A.L."/>
            <person name="Ceppi M."/>
            <person name="Conseiller E."/>
            <person name="Debuchy R."/>
            <person name="Malagnac F."/>
            <person name="Goarin A."/>
            <person name="Silar P."/>
            <person name="Lacoste S."/>
            <person name="Sallet E."/>
            <person name="Bensimon A."/>
            <person name="Giraud T."/>
            <person name="Brygoo Y."/>
        </authorList>
    </citation>
    <scope>NUCLEOTIDE SEQUENCE [LARGE SCALE GENOMIC DNA]</scope>
    <source>
        <strain evidence="1">FM164</strain>
    </source>
</reference>
<evidence type="ECO:0000313" key="1">
    <source>
        <dbReference type="EMBL" id="CDM36408.1"/>
    </source>
</evidence>
<proteinExistence type="predicted"/>
<keyword evidence="2" id="KW-1185">Reference proteome</keyword>